<feature type="domain" description="DNA polymerase III beta sliding clamp C-terminal" evidence="13">
    <location>
        <begin position="245"/>
        <end position="357"/>
    </location>
</feature>
<evidence type="ECO:0000256" key="4">
    <source>
        <dbReference type="ARBA" id="ARBA00022490"/>
    </source>
</evidence>
<keyword evidence="7 10" id="KW-0235">DNA replication</keyword>
<evidence type="ECO:0000256" key="3">
    <source>
        <dbReference type="ARBA" id="ARBA00021035"/>
    </source>
</evidence>
<dbReference type="InterPro" id="IPR022635">
    <property type="entry name" value="DNA_polIII_beta_C"/>
</dbReference>
<dbReference type="RefSeq" id="WP_098037976.1">
    <property type="nucleotide sequence ID" value="NZ_CWGJ01000011.1"/>
</dbReference>
<evidence type="ECO:0000313" key="14">
    <source>
        <dbReference type="EMBL" id="CRX38127.1"/>
    </source>
</evidence>
<evidence type="ECO:0000259" key="13">
    <source>
        <dbReference type="Pfam" id="PF02768"/>
    </source>
</evidence>
<evidence type="ECO:0000256" key="10">
    <source>
        <dbReference type="PIRNR" id="PIRNR000804"/>
    </source>
</evidence>
<evidence type="ECO:0000256" key="7">
    <source>
        <dbReference type="ARBA" id="ARBA00022705"/>
    </source>
</evidence>
<accession>A0A0H5DP47</accession>
<dbReference type="GO" id="GO:0009360">
    <property type="term" value="C:DNA polymerase III complex"/>
    <property type="evidence" value="ECO:0007669"/>
    <property type="project" value="InterPro"/>
</dbReference>
<dbReference type="GO" id="GO:0006271">
    <property type="term" value="P:DNA strand elongation involved in DNA replication"/>
    <property type="evidence" value="ECO:0007669"/>
    <property type="project" value="TreeGrafter"/>
</dbReference>
<keyword evidence="4 10" id="KW-0963">Cytoplasm</keyword>
<evidence type="ECO:0000259" key="11">
    <source>
        <dbReference type="Pfam" id="PF00712"/>
    </source>
</evidence>
<name>A0A0H5DP47_9BACT</name>
<evidence type="ECO:0000313" key="15">
    <source>
        <dbReference type="Proteomes" id="UP000220251"/>
    </source>
</evidence>
<comment type="function">
    <text evidence="10">Confers DNA tethering and processivity to DNA polymerases and other proteins. Acts as a clamp, forming a ring around DNA (a reaction catalyzed by the clamp-loading complex) which diffuses in an ATP-independent manner freely and bidirectionally along dsDNA. Initially characterized for its ability to contact the catalytic subunit of DNA polymerase III (Pol III), a complex, multichain enzyme responsible for most of the replicative synthesis in bacteria; Pol III exhibits 3'-5' exonuclease proofreading activity. The beta chain is required for initiation of replication as well as for processivity of DNA replication.</text>
</comment>
<dbReference type="GO" id="GO:0003887">
    <property type="term" value="F:DNA-directed DNA polymerase activity"/>
    <property type="evidence" value="ECO:0007669"/>
    <property type="project" value="UniProtKB-UniRule"/>
</dbReference>
<evidence type="ECO:0000256" key="6">
    <source>
        <dbReference type="ARBA" id="ARBA00022695"/>
    </source>
</evidence>
<evidence type="ECO:0000256" key="9">
    <source>
        <dbReference type="ARBA" id="ARBA00023125"/>
    </source>
</evidence>
<dbReference type="PANTHER" id="PTHR30478:SF0">
    <property type="entry name" value="BETA SLIDING CLAMP"/>
    <property type="match status" value="1"/>
</dbReference>
<dbReference type="InterPro" id="IPR022634">
    <property type="entry name" value="DNA_polIII_beta_N"/>
</dbReference>
<comment type="subunit">
    <text evidence="10">Forms a ring-shaped head-to-tail homodimer around DNA.</text>
</comment>
<comment type="subcellular location">
    <subcellularLocation>
        <location evidence="1 10">Cytoplasm</location>
    </subcellularLocation>
</comment>
<keyword evidence="8 10" id="KW-0239">DNA-directed DNA polymerase</keyword>
<dbReference type="Pfam" id="PF02768">
    <property type="entry name" value="DNA_pol3_beta_3"/>
    <property type="match status" value="1"/>
</dbReference>
<keyword evidence="9" id="KW-0238">DNA-binding</keyword>
<evidence type="ECO:0000256" key="5">
    <source>
        <dbReference type="ARBA" id="ARBA00022679"/>
    </source>
</evidence>
<dbReference type="Pfam" id="PF00712">
    <property type="entry name" value="DNA_pol3_beta"/>
    <property type="match status" value="1"/>
</dbReference>
<dbReference type="AlphaFoldDB" id="A0A0H5DP47"/>
<dbReference type="GO" id="GO:0005737">
    <property type="term" value="C:cytoplasm"/>
    <property type="evidence" value="ECO:0007669"/>
    <property type="project" value="UniProtKB-SubCell"/>
</dbReference>
<organism evidence="14 15">
    <name type="scientific">Estrella lausannensis</name>
    <dbReference type="NCBI Taxonomy" id="483423"/>
    <lineage>
        <taxon>Bacteria</taxon>
        <taxon>Pseudomonadati</taxon>
        <taxon>Chlamydiota</taxon>
        <taxon>Chlamydiia</taxon>
        <taxon>Parachlamydiales</taxon>
        <taxon>Candidatus Criblamydiaceae</taxon>
        <taxon>Estrella</taxon>
    </lineage>
</organism>
<feature type="domain" description="DNA polymerase III beta sliding clamp central" evidence="12">
    <location>
        <begin position="129"/>
        <end position="242"/>
    </location>
</feature>
<comment type="similarity">
    <text evidence="2 10">Belongs to the beta sliding clamp family.</text>
</comment>
<dbReference type="OrthoDB" id="8421503at2"/>
<keyword evidence="6 10" id="KW-0548">Nucleotidyltransferase</keyword>
<dbReference type="Proteomes" id="UP000220251">
    <property type="component" value="Unassembled WGS sequence"/>
</dbReference>
<dbReference type="Pfam" id="PF02767">
    <property type="entry name" value="DNA_pol3_beta_2"/>
    <property type="match status" value="1"/>
</dbReference>
<evidence type="ECO:0000256" key="1">
    <source>
        <dbReference type="ARBA" id="ARBA00004496"/>
    </source>
</evidence>
<dbReference type="Gene3D" id="3.70.10.10">
    <property type="match status" value="1"/>
</dbReference>
<evidence type="ECO:0000259" key="12">
    <source>
        <dbReference type="Pfam" id="PF02767"/>
    </source>
</evidence>
<dbReference type="PANTHER" id="PTHR30478">
    <property type="entry name" value="DNA POLYMERASE III SUBUNIT BETA"/>
    <property type="match status" value="1"/>
</dbReference>
<keyword evidence="5 10" id="KW-0808">Transferase</keyword>
<dbReference type="CDD" id="cd00140">
    <property type="entry name" value="beta_clamp"/>
    <property type="match status" value="1"/>
</dbReference>
<dbReference type="GO" id="GO:0008408">
    <property type="term" value="F:3'-5' exonuclease activity"/>
    <property type="evidence" value="ECO:0007669"/>
    <property type="project" value="InterPro"/>
</dbReference>
<evidence type="ECO:0000256" key="8">
    <source>
        <dbReference type="ARBA" id="ARBA00022932"/>
    </source>
</evidence>
<dbReference type="InterPro" id="IPR022637">
    <property type="entry name" value="DNA_polIII_beta_cen"/>
</dbReference>
<dbReference type="GO" id="GO:0003677">
    <property type="term" value="F:DNA binding"/>
    <property type="evidence" value="ECO:0007669"/>
    <property type="project" value="UniProtKB-UniRule"/>
</dbReference>
<sequence length="374" mass="42002">MKFVISTQEFNYLISRVLNVVSSKSTIPILSNILIEAKKGQLYLTATDLTVGVRCFTEAKIIEEGATTLPARRLGQLIRELTAVNIEFVTNDNDMTEIIADSSRFKLYGMNKNEYPQLPDLQEAHKFKINQSDLKEALYMTSFAVSREDNRYVLTGVNLSIKNGWATLVGTDGKRLAKTTLKVQAEPQVEGNYIVPLKAVEEIQKNLKDEGEAIVFLMKDKIALQLEEAIIITKLLTGEYPDVDRVIPQNPELKITLHREELSQLLKQVSLFTQEGSHSVKFTFTPGELKLVANTSDIGEGVVKMPVNYQGNKLDIAFNPNYFMDILRHSKSETVDLGLSDPFNPGIITESAEKKQKEDRGAIFVLMPMRLGEE</sequence>
<reference evidence="15" key="1">
    <citation type="submission" date="2015-06" db="EMBL/GenBank/DDBJ databases">
        <authorList>
            <person name="Bertelli C."/>
        </authorList>
    </citation>
    <scope>NUCLEOTIDE SEQUENCE [LARGE SCALE GENOMIC DNA]</scope>
    <source>
        <strain evidence="15">CRIB-30</strain>
    </source>
</reference>
<dbReference type="InterPro" id="IPR046938">
    <property type="entry name" value="DNA_clamp_sf"/>
</dbReference>
<dbReference type="SUPFAM" id="SSF55979">
    <property type="entry name" value="DNA clamp"/>
    <property type="match status" value="3"/>
</dbReference>
<evidence type="ECO:0000256" key="2">
    <source>
        <dbReference type="ARBA" id="ARBA00010752"/>
    </source>
</evidence>
<feature type="domain" description="DNA polymerase III beta sliding clamp N-terminal" evidence="11">
    <location>
        <begin position="1"/>
        <end position="119"/>
    </location>
</feature>
<dbReference type="InterPro" id="IPR001001">
    <property type="entry name" value="DNA_polIII_beta"/>
</dbReference>
<dbReference type="PIRSF" id="PIRSF000804">
    <property type="entry name" value="DNA_pol_III_b"/>
    <property type="match status" value="1"/>
</dbReference>
<dbReference type="SMART" id="SM00480">
    <property type="entry name" value="POL3Bc"/>
    <property type="match status" value="1"/>
</dbReference>
<protein>
    <recommendedName>
        <fullName evidence="3 10">Beta sliding clamp</fullName>
    </recommendedName>
</protein>
<gene>
    <name evidence="14" type="primary">dnaN</name>
    <name evidence="14" type="ORF">ELAC_0775</name>
</gene>
<proteinExistence type="inferred from homology"/>
<dbReference type="EMBL" id="CWGJ01000011">
    <property type="protein sequence ID" value="CRX38127.1"/>
    <property type="molecule type" value="Genomic_DNA"/>
</dbReference>
<keyword evidence="15" id="KW-1185">Reference proteome</keyword>
<dbReference type="NCBIfam" id="TIGR00663">
    <property type="entry name" value="dnan"/>
    <property type="match status" value="1"/>
</dbReference>
<dbReference type="Gene3D" id="3.10.150.10">
    <property type="entry name" value="DNA Polymerase III, subunit A, domain 2"/>
    <property type="match status" value="1"/>
</dbReference>